<gene>
    <name evidence="9" type="ORF">RJ641_017310</name>
</gene>
<evidence type="ECO:0000313" key="10">
    <source>
        <dbReference type="Proteomes" id="UP001370490"/>
    </source>
</evidence>
<accession>A0AAN8Z325</accession>
<comment type="function">
    <text evidence="1">Involved in storage lipid mobilization during the growth of higher plant seedling.</text>
</comment>
<evidence type="ECO:0000256" key="4">
    <source>
        <dbReference type="ARBA" id="ARBA00022435"/>
    </source>
</evidence>
<sequence>MDAIKNMNLSEAVKRRRMNKWMNHFSYEKCLSNEQGREIAERFGLHNLFWDWVLPRTRDGFYRFKGSVMAAVVRSWAFAPLADLIWMESASPDLAECTKFAQGVKSVLPEIMLAYNLSPSFNWDASGMTDQQMVDFIPRIARLGYCWQFIARAGFHADALVIDTFAKDYAQWAYVERIQRQERNNGVDTLAYKKWSVLLIMVDILRPFKVVENFQSYTICTQDIAMINQFMFVCFVFVGVTEEQFKETWTRPGATDMGGSGEVVAKARM</sequence>
<keyword evidence="4" id="KW-0329">Glyoxylate bypass</keyword>
<evidence type="ECO:0000256" key="7">
    <source>
        <dbReference type="ARBA" id="ARBA00023140"/>
    </source>
</evidence>
<dbReference type="PANTHER" id="PTHR21631">
    <property type="entry name" value="ISOCITRATE LYASE/MALATE SYNTHASE"/>
    <property type="match status" value="1"/>
</dbReference>
<evidence type="ECO:0000256" key="2">
    <source>
        <dbReference type="ARBA" id="ARBA00004130"/>
    </source>
</evidence>
<dbReference type="PANTHER" id="PTHR21631:SF3">
    <property type="entry name" value="BIFUNCTIONAL GLYOXYLATE CYCLE PROTEIN"/>
    <property type="match status" value="1"/>
</dbReference>
<dbReference type="Pfam" id="PF00463">
    <property type="entry name" value="ICL"/>
    <property type="match status" value="1"/>
</dbReference>
<name>A0AAN8Z325_9MAGN</name>
<keyword evidence="5" id="KW-0330">Glyoxysome</keyword>
<organism evidence="9 10">
    <name type="scientific">Dillenia turbinata</name>
    <dbReference type="NCBI Taxonomy" id="194707"/>
    <lineage>
        <taxon>Eukaryota</taxon>
        <taxon>Viridiplantae</taxon>
        <taxon>Streptophyta</taxon>
        <taxon>Embryophyta</taxon>
        <taxon>Tracheophyta</taxon>
        <taxon>Spermatophyta</taxon>
        <taxon>Magnoliopsida</taxon>
        <taxon>eudicotyledons</taxon>
        <taxon>Gunneridae</taxon>
        <taxon>Pentapetalae</taxon>
        <taxon>Dilleniales</taxon>
        <taxon>Dilleniaceae</taxon>
        <taxon>Dillenia</taxon>
    </lineage>
</organism>
<keyword evidence="6" id="KW-0816">Tricarboxylic acid cycle</keyword>
<dbReference type="GO" id="GO:0006099">
    <property type="term" value="P:tricarboxylic acid cycle"/>
    <property type="evidence" value="ECO:0007669"/>
    <property type="project" value="UniProtKB-KW"/>
</dbReference>
<dbReference type="InterPro" id="IPR015813">
    <property type="entry name" value="Pyrv/PenolPyrv_kinase-like_dom"/>
</dbReference>
<dbReference type="InterPro" id="IPR040442">
    <property type="entry name" value="Pyrv_kinase-like_dom_sf"/>
</dbReference>
<evidence type="ECO:0000256" key="1">
    <source>
        <dbReference type="ARBA" id="ARBA00003575"/>
    </source>
</evidence>
<evidence type="ECO:0000256" key="5">
    <source>
        <dbReference type="ARBA" id="ARBA00022453"/>
    </source>
</evidence>
<dbReference type="SUPFAM" id="SSF51621">
    <property type="entry name" value="Phosphoenolpyruvate/pyruvate domain"/>
    <property type="match status" value="1"/>
</dbReference>
<evidence type="ECO:0000256" key="3">
    <source>
        <dbReference type="ARBA" id="ARBA00004793"/>
    </source>
</evidence>
<dbReference type="Gene3D" id="3.20.20.60">
    <property type="entry name" value="Phosphoenolpyruvate-binding domains"/>
    <property type="match status" value="1"/>
</dbReference>
<evidence type="ECO:0000256" key="8">
    <source>
        <dbReference type="ARBA" id="ARBA00023239"/>
    </source>
</evidence>
<proteinExistence type="predicted"/>
<dbReference type="GO" id="GO:0009514">
    <property type="term" value="C:glyoxysome"/>
    <property type="evidence" value="ECO:0007669"/>
    <property type="project" value="UniProtKB-SubCell"/>
</dbReference>
<reference evidence="9 10" key="1">
    <citation type="submission" date="2023-12" db="EMBL/GenBank/DDBJ databases">
        <title>A high-quality genome assembly for Dillenia turbinata (Dilleniales).</title>
        <authorList>
            <person name="Chanderbali A."/>
        </authorList>
    </citation>
    <scope>NUCLEOTIDE SEQUENCE [LARGE SCALE GENOMIC DNA]</scope>
    <source>
        <strain evidence="9">LSX21</strain>
        <tissue evidence="9">Leaf</tissue>
    </source>
</reference>
<dbReference type="InterPro" id="IPR006254">
    <property type="entry name" value="Isocitrate_lyase"/>
</dbReference>
<dbReference type="GO" id="GO:0006097">
    <property type="term" value="P:glyoxylate cycle"/>
    <property type="evidence" value="ECO:0007669"/>
    <property type="project" value="UniProtKB-KW"/>
</dbReference>
<dbReference type="AlphaFoldDB" id="A0AAN8Z325"/>
<comment type="pathway">
    <text evidence="3">Carbohydrate metabolism; glyoxylate cycle; (S)-malate from isocitrate: step 1/2.</text>
</comment>
<dbReference type="GO" id="GO:0004451">
    <property type="term" value="F:isocitrate lyase activity"/>
    <property type="evidence" value="ECO:0007669"/>
    <property type="project" value="InterPro"/>
</dbReference>
<keyword evidence="7" id="KW-0576">Peroxisome</keyword>
<keyword evidence="10" id="KW-1185">Reference proteome</keyword>
<comment type="subcellular location">
    <subcellularLocation>
        <location evidence="2">Glyoxysome</location>
    </subcellularLocation>
</comment>
<comment type="caution">
    <text evidence="9">The sequence shown here is derived from an EMBL/GenBank/DDBJ whole genome shotgun (WGS) entry which is preliminary data.</text>
</comment>
<evidence type="ECO:0000313" key="9">
    <source>
        <dbReference type="EMBL" id="KAK6918888.1"/>
    </source>
</evidence>
<protein>
    <submittedName>
        <fullName evidence="9">Isocitrate lyase</fullName>
    </submittedName>
</protein>
<dbReference type="EMBL" id="JBAMMX010000022">
    <property type="protein sequence ID" value="KAK6918888.1"/>
    <property type="molecule type" value="Genomic_DNA"/>
</dbReference>
<evidence type="ECO:0000256" key="6">
    <source>
        <dbReference type="ARBA" id="ARBA00022532"/>
    </source>
</evidence>
<keyword evidence="8 9" id="KW-0456">Lyase</keyword>
<dbReference type="Proteomes" id="UP001370490">
    <property type="component" value="Unassembled WGS sequence"/>
</dbReference>